<keyword evidence="3" id="KW-1185">Reference proteome</keyword>
<name>A0A399R533_9PROT</name>
<dbReference type="InterPro" id="IPR006440">
    <property type="entry name" value="Doc"/>
</dbReference>
<evidence type="ECO:0000313" key="3">
    <source>
        <dbReference type="Proteomes" id="UP000266385"/>
    </source>
</evidence>
<reference evidence="2 3" key="1">
    <citation type="submission" date="2018-08" db="EMBL/GenBank/DDBJ databases">
        <title>Henriciella mobilis sp. nov., isolated from seawater.</title>
        <authorList>
            <person name="Cheng H."/>
            <person name="Wu Y.-H."/>
            <person name="Xu X.-W."/>
            <person name="Guo L.-L."/>
        </authorList>
    </citation>
    <scope>NUCLEOTIDE SEQUENCE [LARGE SCALE GENOMIC DNA]</scope>
    <source>
        <strain evidence="2 3">JN25</strain>
    </source>
</reference>
<feature type="domain" description="Fido" evidence="1">
    <location>
        <begin position="7"/>
        <end position="123"/>
    </location>
</feature>
<gene>
    <name evidence="2" type="ORF">D1223_15600</name>
</gene>
<dbReference type="PANTHER" id="PTHR39426">
    <property type="entry name" value="HOMOLOGY TO DEATH-ON-CURING PROTEIN OF PHAGE P1"/>
    <property type="match status" value="1"/>
</dbReference>
<proteinExistence type="predicted"/>
<dbReference type="NCBIfam" id="TIGR01550">
    <property type="entry name" value="DOC_P1"/>
    <property type="match status" value="1"/>
</dbReference>
<dbReference type="Pfam" id="PF02661">
    <property type="entry name" value="Fic"/>
    <property type="match status" value="1"/>
</dbReference>
<dbReference type="OrthoDB" id="9802752at2"/>
<dbReference type="PIRSF" id="PIRSF018297">
    <property type="entry name" value="Doc"/>
    <property type="match status" value="1"/>
</dbReference>
<accession>A0A399R533</accession>
<dbReference type="PANTHER" id="PTHR39426:SF1">
    <property type="entry name" value="HOMOLOGY TO DEATH-ON-CURING PROTEIN OF PHAGE P1"/>
    <property type="match status" value="1"/>
</dbReference>
<protein>
    <submittedName>
        <fullName evidence="2">Type II toxin-antitoxin system death-on-curing family toxin</fullName>
    </submittedName>
</protein>
<comment type="caution">
    <text evidence="2">The sequence shown here is derived from an EMBL/GenBank/DDBJ whole genome shotgun (WGS) entry which is preliminary data.</text>
</comment>
<evidence type="ECO:0000259" key="1">
    <source>
        <dbReference type="PROSITE" id="PS51459"/>
    </source>
</evidence>
<organism evidence="2 3">
    <name type="scientific">Henriciella mobilis</name>
    <dbReference type="NCBI Taxonomy" id="2305467"/>
    <lineage>
        <taxon>Bacteria</taxon>
        <taxon>Pseudomonadati</taxon>
        <taxon>Pseudomonadota</taxon>
        <taxon>Alphaproteobacteria</taxon>
        <taxon>Hyphomonadales</taxon>
        <taxon>Hyphomonadaceae</taxon>
        <taxon>Henriciella</taxon>
    </lineage>
</organism>
<dbReference type="PROSITE" id="PS51459">
    <property type="entry name" value="FIDO"/>
    <property type="match status" value="1"/>
</dbReference>
<dbReference type="AlphaFoldDB" id="A0A399R533"/>
<evidence type="ECO:0000313" key="2">
    <source>
        <dbReference type="EMBL" id="RIJ26408.1"/>
    </source>
</evidence>
<dbReference type="InterPro" id="IPR036597">
    <property type="entry name" value="Fido-like_dom_sf"/>
</dbReference>
<dbReference type="InterPro" id="IPR053737">
    <property type="entry name" value="Type_II_TA_Toxin"/>
</dbReference>
<dbReference type="Gene3D" id="1.20.120.1870">
    <property type="entry name" value="Fic/DOC protein, Fido domain"/>
    <property type="match status" value="1"/>
</dbReference>
<dbReference type="InterPro" id="IPR003812">
    <property type="entry name" value="Fido"/>
</dbReference>
<dbReference type="RefSeq" id="WP_119377371.1">
    <property type="nucleotide sequence ID" value="NZ_QWFX01000016.1"/>
</dbReference>
<dbReference type="Proteomes" id="UP000266385">
    <property type="component" value="Unassembled WGS sequence"/>
</dbReference>
<dbReference type="GO" id="GO:0016301">
    <property type="term" value="F:kinase activity"/>
    <property type="evidence" value="ECO:0007669"/>
    <property type="project" value="InterPro"/>
</dbReference>
<sequence>MKEPRWLDKAFILQVHDRQLALHGGAGGTRDEGLLDSALARPLNAFGYGEHDLCTLGALYAGWIIQNHPFIDGNQRTGYVACLTFLRANGLKLVAPMADRLAWTLMLAAGEIDYQPYANWLRENTEPA</sequence>
<dbReference type="EMBL" id="QWFX01000016">
    <property type="protein sequence ID" value="RIJ26408.1"/>
    <property type="molecule type" value="Genomic_DNA"/>
</dbReference>
<dbReference type="SUPFAM" id="SSF140931">
    <property type="entry name" value="Fic-like"/>
    <property type="match status" value="1"/>
</dbReference>